<accession>A0ABS0ESP8</accession>
<evidence type="ECO:0000313" key="2">
    <source>
        <dbReference type="EMBL" id="MBF8177880.1"/>
    </source>
</evidence>
<feature type="domain" description="HD-GYP" evidence="1">
    <location>
        <begin position="6"/>
        <end position="194"/>
    </location>
</feature>
<dbReference type="Pfam" id="PF13487">
    <property type="entry name" value="HD_5"/>
    <property type="match status" value="1"/>
</dbReference>
<name>A0ABS0ESP8_9BURK</name>
<dbReference type="PANTHER" id="PTHR43155:SF2">
    <property type="entry name" value="CYCLIC DI-GMP PHOSPHODIESTERASE PA4108"/>
    <property type="match status" value="1"/>
</dbReference>
<dbReference type="RefSeq" id="WP_195875435.1">
    <property type="nucleotide sequence ID" value="NZ_JADOEL010000006.1"/>
</dbReference>
<comment type="caution">
    <text evidence="2">The sequence shown here is derived from an EMBL/GenBank/DDBJ whole genome shotgun (WGS) entry which is preliminary data.</text>
</comment>
<evidence type="ECO:0000259" key="1">
    <source>
        <dbReference type="PROSITE" id="PS51832"/>
    </source>
</evidence>
<organism evidence="2 3">
    <name type="scientific">Herminiimonas contaminans</name>
    <dbReference type="NCBI Taxonomy" id="1111140"/>
    <lineage>
        <taxon>Bacteria</taxon>
        <taxon>Pseudomonadati</taxon>
        <taxon>Pseudomonadota</taxon>
        <taxon>Betaproteobacteria</taxon>
        <taxon>Burkholderiales</taxon>
        <taxon>Oxalobacteraceae</taxon>
        <taxon>Herminiimonas</taxon>
    </lineage>
</organism>
<dbReference type="InterPro" id="IPR003607">
    <property type="entry name" value="HD/PDEase_dom"/>
</dbReference>
<dbReference type="CDD" id="cd00077">
    <property type="entry name" value="HDc"/>
    <property type="match status" value="1"/>
</dbReference>
<dbReference type="Gene3D" id="1.10.3210.10">
    <property type="entry name" value="Hypothetical protein af1432"/>
    <property type="match status" value="1"/>
</dbReference>
<reference evidence="2 3" key="1">
    <citation type="submission" date="2020-11" db="EMBL/GenBank/DDBJ databases">
        <title>WGS of Herminiimonas contaminans strain Marseille-Q4544 isolated from planarians Schmidtea mediterranea.</title>
        <authorList>
            <person name="Kangale L."/>
        </authorList>
    </citation>
    <scope>NUCLEOTIDE SEQUENCE [LARGE SCALE GENOMIC DNA]</scope>
    <source>
        <strain evidence="2 3">Marseille-Q4544</strain>
    </source>
</reference>
<dbReference type="PROSITE" id="PS51832">
    <property type="entry name" value="HD_GYP"/>
    <property type="match status" value="1"/>
</dbReference>
<dbReference type="Proteomes" id="UP000657372">
    <property type="component" value="Unassembled WGS sequence"/>
</dbReference>
<protein>
    <submittedName>
        <fullName evidence="2">HD domain-containing protein</fullName>
    </submittedName>
</protein>
<dbReference type="SUPFAM" id="SSF109604">
    <property type="entry name" value="HD-domain/PDEase-like"/>
    <property type="match status" value="1"/>
</dbReference>
<gene>
    <name evidence="2" type="ORF">IXC47_09320</name>
</gene>
<evidence type="ECO:0000313" key="3">
    <source>
        <dbReference type="Proteomes" id="UP000657372"/>
    </source>
</evidence>
<dbReference type="InterPro" id="IPR037522">
    <property type="entry name" value="HD_GYP_dom"/>
</dbReference>
<dbReference type="PANTHER" id="PTHR43155">
    <property type="entry name" value="CYCLIC DI-GMP PHOSPHODIESTERASE PA4108-RELATED"/>
    <property type="match status" value="1"/>
</dbReference>
<sequence>MSTTSPELQLEKISRFIGGIMRGRDPDLADHLQRLDAQAAQFGRQIGLSEQEATLLGIGAGIHDIGKLCINEHVLNKPSRLTSAEFFFIKQHPMAGYQLLAPLELDKRITDCVLHHHENFDGSGYPHGLAGENIPLFARVVRIWDSYDAITMNRPYHKGRSSSEALAMLQKDKAFYDPALLGSFSEMMRTAPSM</sequence>
<keyword evidence="3" id="KW-1185">Reference proteome</keyword>
<dbReference type="EMBL" id="JADOEL010000006">
    <property type="protein sequence ID" value="MBF8177880.1"/>
    <property type="molecule type" value="Genomic_DNA"/>
</dbReference>
<proteinExistence type="predicted"/>